<proteinExistence type="predicted"/>
<name>A0A645GR24_9ZZZZ</name>
<comment type="caution">
    <text evidence="1">The sequence shown here is derived from an EMBL/GenBank/DDBJ whole genome shotgun (WGS) entry which is preliminary data.</text>
</comment>
<gene>
    <name evidence="1" type="ORF">SDC9_176069</name>
</gene>
<reference evidence="1" key="1">
    <citation type="submission" date="2019-08" db="EMBL/GenBank/DDBJ databases">
        <authorList>
            <person name="Kucharzyk K."/>
            <person name="Murdoch R.W."/>
            <person name="Higgins S."/>
            <person name="Loffler F."/>
        </authorList>
    </citation>
    <scope>NUCLEOTIDE SEQUENCE</scope>
</reference>
<dbReference type="AlphaFoldDB" id="A0A645GR24"/>
<dbReference type="EMBL" id="VSSQ01078985">
    <property type="protein sequence ID" value="MPN28626.1"/>
    <property type="molecule type" value="Genomic_DNA"/>
</dbReference>
<evidence type="ECO:0000313" key="1">
    <source>
        <dbReference type="EMBL" id="MPN28626.1"/>
    </source>
</evidence>
<accession>A0A645GR24</accession>
<protein>
    <submittedName>
        <fullName evidence="1">Uncharacterized protein</fullName>
    </submittedName>
</protein>
<organism evidence="1">
    <name type="scientific">bioreactor metagenome</name>
    <dbReference type="NCBI Taxonomy" id="1076179"/>
    <lineage>
        <taxon>unclassified sequences</taxon>
        <taxon>metagenomes</taxon>
        <taxon>ecological metagenomes</taxon>
    </lineage>
</organism>
<sequence>MIYCEWRGPFQHFAAVKIHMIVGALYLVENFCRQHIPVISLRPAREVAVQVVAAQGRKRHAARFKSGGIAHGDYLYAAFDIRRR</sequence>